<organism evidence="5 6">
    <name type="scientific">Orientia tsutsugamushi</name>
    <name type="common">Rickettsia tsutsugamushi</name>
    <dbReference type="NCBI Taxonomy" id="784"/>
    <lineage>
        <taxon>Bacteria</taxon>
        <taxon>Pseudomonadati</taxon>
        <taxon>Pseudomonadota</taxon>
        <taxon>Alphaproteobacteria</taxon>
        <taxon>Rickettsiales</taxon>
        <taxon>Rickettsiaceae</taxon>
        <taxon>Rickettsieae</taxon>
        <taxon>Orientia</taxon>
    </lineage>
</organism>
<evidence type="ECO:0000313" key="6">
    <source>
        <dbReference type="Proteomes" id="UP000244943"/>
    </source>
</evidence>
<sequence length="329" mass="36451">MYCAVAKGYIEIIKLLLSHGANINSTNCSGNTPLMCSVMAENIELVKLLLSHGADVNYKNYYNLAALHYASVRDTKIIDTLLAYGADINLSGSLTTALHIATEKVHEQNVDYLLAYGADINSLNAFGDTPLTAAVSAHYQNEAIIKSLVAYTVKLESYNIHISSEGFIKNKACIDKSPTLTEIKQKCLQEIQEMKSINIGKNLSFFEVFIQKRNINMLARYANNPYIVAHQNKFSMYSSCIEKSIEEGKARTKLLQGAVESIDEIFESNQDASQKSQTSWLHLSQEVRLMILENLNNDDLTKLQHTDIAEAVAESEVEAGGAHAIYEGE</sequence>
<evidence type="ECO:0000256" key="2">
    <source>
        <dbReference type="ARBA" id="ARBA00023043"/>
    </source>
</evidence>
<evidence type="ECO:0000256" key="3">
    <source>
        <dbReference type="PROSITE-ProRule" id="PRU00023"/>
    </source>
</evidence>
<dbReference type="PANTHER" id="PTHR24171">
    <property type="entry name" value="ANKYRIN REPEAT DOMAIN-CONTAINING PROTEIN 39-RELATED"/>
    <property type="match status" value="1"/>
</dbReference>
<dbReference type="Gene3D" id="1.25.40.20">
    <property type="entry name" value="Ankyrin repeat-containing domain"/>
    <property type="match status" value="2"/>
</dbReference>
<dbReference type="InterPro" id="IPR018272">
    <property type="entry name" value="PRANC_domain"/>
</dbReference>
<keyword evidence="2 3" id="KW-0040">ANK repeat</keyword>
<dbReference type="SMART" id="SM00248">
    <property type="entry name" value="ANK"/>
    <property type="match status" value="5"/>
</dbReference>
<evidence type="ECO:0000256" key="1">
    <source>
        <dbReference type="ARBA" id="ARBA00022737"/>
    </source>
</evidence>
<feature type="domain" description="PRANC" evidence="4">
    <location>
        <begin position="201"/>
        <end position="303"/>
    </location>
</feature>
<name>A0A2U3QZR0_ORITS</name>
<keyword evidence="1" id="KW-0677">Repeat</keyword>
<feature type="repeat" description="ANK" evidence="3">
    <location>
        <begin position="1"/>
        <end position="28"/>
    </location>
</feature>
<evidence type="ECO:0000259" key="4">
    <source>
        <dbReference type="Pfam" id="PF09372"/>
    </source>
</evidence>
<dbReference type="Pfam" id="PF12796">
    <property type="entry name" value="Ank_2"/>
    <property type="match status" value="2"/>
</dbReference>
<proteinExistence type="predicted"/>
<dbReference type="SUPFAM" id="SSF48403">
    <property type="entry name" value="Ankyrin repeat"/>
    <property type="match status" value="1"/>
</dbReference>
<gene>
    <name evidence="5" type="ORF">UT76HP_00926</name>
</gene>
<dbReference type="PROSITE" id="PS50297">
    <property type="entry name" value="ANK_REP_REGION"/>
    <property type="match status" value="3"/>
</dbReference>
<dbReference type="PROSITE" id="PS50088">
    <property type="entry name" value="ANK_REPEAT"/>
    <property type="match status" value="3"/>
</dbReference>
<feature type="repeat" description="ANK" evidence="3">
    <location>
        <begin position="93"/>
        <end position="125"/>
    </location>
</feature>
<dbReference type="AlphaFoldDB" id="A0A2U3QZR0"/>
<reference evidence="6" key="1">
    <citation type="submission" date="2018-03" db="EMBL/GenBank/DDBJ databases">
        <authorList>
            <person name="Batty M. E."/>
            <person name="Batty M E."/>
        </authorList>
    </citation>
    <scope>NUCLEOTIDE SEQUENCE [LARGE SCALE GENOMIC DNA]</scope>
</reference>
<protein>
    <submittedName>
        <fullName evidence="5">Ankyrin repeat-containing protein</fullName>
    </submittedName>
</protein>
<dbReference type="Pfam" id="PF09372">
    <property type="entry name" value="PRANC"/>
    <property type="match status" value="1"/>
</dbReference>
<evidence type="ECO:0000313" key="5">
    <source>
        <dbReference type="EMBL" id="SPR06461.1"/>
    </source>
</evidence>
<dbReference type="Proteomes" id="UP000244943">
    <property type="component" value="Chromosome I"/>
</dbReference>
<dbReference type="InterPro" id="IPR002110">
    <property type="entry name" value="Ankyrin_rpt"/>
</dbReference>
<feature type="repeat" description="ANK" evidence="3">
    <location>
        <begin position="29"/>
        <end position="61"/>
    </location>
</feature>
<dbReference type="InterPro" id="IPR036770">
    <property type="entry name" value="Ankyrin_rpt-contain_sf"/>
</dbReference>
<accession>A0A2U3QZR0</accession>
<dbReference type="EMBL" id="LS398552">
    <property type="protein sequence ID" value="SPR06461.1"/>
    <property type="molecule type" value="Genomic_DNA"/>
</dbReference>